<evidence type="ECO:0000256" key="1">
    <source>
        <dbReference type="ARBA" id="ARBA00022679"/>
    </source>
</evidence>
<name>A0A6I4MR79_9ACTN</name>
<evidence type="ECO:0000259" key="5">
    <source>
        <dbReference type="SMART" id="SM00387"/>
    </source>
</evidence>
<feature type="domain" description="Histidine kinase/HSP90-like ATPase" evidence="5">
    <location>
        <begin position="313"/>
        <end position="406"/>
    </location>
</feature>
<evidence type="ECO:0000256" key="3">
    <source>
        <dbReference type="ARBA" id="ARBA00023012"/>
    </source>
</evidence>
<organism evidence="6 7">
    <name type="scientific">Actinomadura physcomitrii</name>
    <dbReference type="NCBI Taxonomy" id="2650748"/>
    <lineage>
        <taxon>Bacteria</taxon>
        <taxon>Bacillati</taxon>
        <taxon>Actinomycetota</taxon>
        <taxon>Actinomycetes</taxon>
        <taxon>Streptosporangiales</taxon>
        <taxon>Thermomonosporaceae</taxon>
        <taxon>Actinomadura</taxon>
    </lineage>
</organism>
<keyword evidence="3" id="KW-0902">Two-component regulatory system</keyword>
<dbReference type="Proteomes" id="UP000462055">
    <property type="component" value="Unassembled WGS sequence"/>
</dbReference>
<dbReference type="Gene3D" id="3.30.565.10">
    <property type="entry name" value="Histidine kinase-like ATPase, C-terminal domain"/>
    <property type="match status" value="1"/>
</dbReference>
<comment type="caution">
    <text evidence="6">The sequence shown here is derived from an EMBL/GenBank/DDBJ whole genome shotgun (WGS) entry which is preliminary data.</text>
</comment>
<feature type="transmembrane region" description="Helical" evidence="4">
    <location>
        <begin position="95"/>
        <end position="114"/>
    </location>
</feature>
<evidence type="ECO:0000256" key="4">
    <source>
        <dbReference type="SAM" id="Phobius"/>
    </source>
</evidence>
<dbReference type="GO" id="GO:0000160">
    <property type="term" value="P:phosphorelay signal transduction system"/>
    <property type="evidence" value="ECO:0007669"/>
    <property type="project" value="UniProtKB-KW"/>
</dbReference>
<dbReference type="PANTHER" id="PTHR24421:SF61">
    <property type="entry name" value="OXYGEN SENSOR HISTIDINE KINASE NREB"/>
    <property type="match status" value="1"/>
</dbReference>
<dbReference type="AlphaFoldDB" id="A0A6I4MR79"/>
<keyword evidence="4" id="KW-0812">Transmembrane</keyword>
<dbReference type="InterPro" id="IPR036890">
    <property type="entry name" value="HATPase_C_sf"/>
</dbReference>
<dbReference type="InterPro" id="IPR003594">
    <property type="entry name" value="HATPase_dom"/>
</dbReference>
<dbReference type="SMART" id="SM00387">
    <property type="entry name" value="HATPase_c"/>
    <property type="match status" value="1"/>
</dbReference>
<dbReference type="GO" id="GO:0016301">
    <property type="term" value="F:kinase activity"/>
    <property type="evidence" value="ECO:0007669"/>
    <property type="project" value="UniProtKB-KW"/>
</dbReference>
<evidence type="ECO:0000313" key="7">
    <source>
        <dbReference type="Proteomes" id="UP000462055"/>
    </source>
</evidence>
<keyword evidence="1" id="KW-0808">Transferase</keyword>
<accession>A0A6I4MR79</accession>
<protein>
    <recommendedName>
        <fullName evidence="5">Histidine kinase/HSP90-like ATPase domain-containing protein</fullName>
    </recommendedName>
</protein>
<evidence type="ECO:0000256" key="2">
    <source>
        <dbReference type="ARBA" id="ARBA00022777"/>
    </source>
</evidence>
<keyword evidence="4" id="KW-0472">Membrane</keyword>
<feature type="transmembrane region" description="Helical" evidence="4">
    <location>
        <begin position="38"/>
        <end position="56"/>
    </location>
</feature>
<dbReference type="PANTHER" id="PTHR24421">
    <property type="entry name" value="NITRATE/NITRITE SENSOR PROTEIN NARX-RELATED"/>
    <property type="match status" value="1"/>
</dbReference>
<keyword evidence="2" id="KW-0418">Kinase</keyword>
<dbReference type="EMBL" id="WBMS02000042">
    <property type="protein sequence ID" value="MWA05871.1"/>
    <property type="molecule type" value="Genomic_DNA"/>
</dbReference>
<keyword evidence="7" id="KW-1185">Reference proteome</keyword>
<dbReference type="SUPFAM" id="SSF55874">
    <property type="entry name" value="ATPase domain of HSP90 chaperone/DNA topoisomerase II/histidine kinase"/>
    <property type="match status" value="1"/>
</dbReference>
<dbReference type="Pfam" id="PF02518">
    <property type="entry name" value="HATPase_c"/>
    <property type="match status" value="1"/>
</dbReference>
<proteinExistence type="predicted"/>
<dbReference type="InterPro" id="IPR050482">
    <property type="entry name" value="Sensor_HK_TwoCompSys"/>
</dbReference>
<gene>
    <name evidence="6" type="ORF">F8568_037060</name>
</gene>
<evidence type="ECO:0000313" key="6">
    <source>
        <dbReference type="EMBL" id="MWA05871.1"/>
    </source>
</evidence>
<feature type="transmembrane region" description="Helical" evidence="4">
    <location>
        <begin position="62"/>
        <end position="83"/>
    </location>
</feature>
<feature type="transmembrane region" description="Helical" evidence="4">
    <location>
        <begin position="120"/>
        <end position="138"/>
    </location>
</feature>
<dbReference type="CDD" id="cd16917">
    <property type="entry name" value="HATPase_UhpB-NarQ-NarX-like"/>
    <property type="match status" value="1"/>
</dbReference>
<reference evidence="6" key="1">
    <citation type="submission" date="2019-12" db="EMBL/GenBank/DDBJ databases">
        <title>Actinomadura physcomitrii sp. nov., a novel actinomycete isolated from moss [Physcomitrium sphaericum (Ludw) Fuernr].</title>
        <authorList>
            <person name="Zhuang X."/>
        </authorList>
    </citation>
    <scope>NUCLEOTIDE SEQUENCE [LARGE SCALE GENOMIC DNA]</scope>
    <source>
        <strain evidence="6">LD22</strain>
    </source>
</reference>
<sequence length="415" mass="42973">MDAAARPADAPVPARPGEAAYPGEAAARVVRMEAWSLLATRSAALLNVAVALGTGAGGGQLFGPAVLLAAALAAESMLLAGWALRRGRPGPWAGWTDLAAGCAALAANAALVAGADVHTWGFFAYPYTLVGSCALGLLLPRAWQVAAGAVTLALAYGAADHLSSGQPLWNAVPNAASYLGIAPVVWVVARWLRRMAADLDASRAAALDLARRRAVAAERERQARMLHDRVLQTLETLGGGTWVADAWMRDQVRAEAAWLRWLVERGGAVPDGEVPDLASGLQALARDRARDGLRVAVRFPPPPHDDLSGVPDAVADALLGACREALTNVIKHAGTDRAVLWAAVEDGTVVVTVVDQGRGFDPAARPRGLGLSRSVEGRVADVGGTVRVDAAPGAGTCVELRVLLPEPARGAADLH</sequence>
<dbReference type="RefSeq" id="WP_151598290.1">
    <property type="nucleotide sequence ID" value="NZ_WBMS02000042.1"/>
</dbReference>
<keyword evidence="4" id="KW-1133">Transmembrane helix</keyword>